<evidence type="ECO:0000256" key="1">
    <source>
        <dbReference type="ARBA" id="ARBA00022737"/>
    </source>
</evidence>
<dbReference type="Gene3D" id="3.30.70.330">
    <property type="match status" value="2"/>
</dbReference>
<name>A0AAV9IEV0_9RHOD</name>
<accession>A0AAV9IEV0</accession>
<gene>
    <name evidence="6" type="ORF">GAYE_SCF18G3831</name>
</gene>
<dbReference type="GO" id="GO:0006417">
    <property type="term" value="P:regulation of translation"/>
    <property type="evidence" value="ECO:0007669"/>
    <property type="project" value="TreeGrafter"/>
</dbReference>
<sequence>MNGAPVASTASSHSPSNSAESYKQTKTGTHAESSSTREEEHSEQSNQSNNSKIFVGGLSWETTEETLQKYFESYGKVLDCVIMRDKHTGHPRGFGFVTFEKEESADRAATKRHEIDGRQVEAKKAVPKAEYSGKSQPAKPTRKVFVGGLPLSCTEEEFKGYFEKFGQVIEAHIMYDHQTGISRGFGFVTFASEDIVEKVFEQSQHDIKGKTVEVKKAEPKHFSEGKRVKDAAGNSYERYHEKFPYFSTEAGGKGPMMYPPMEGAAFSPFAPFGFTPAMAAQYAQYYGGTAASWQQYAAAAAAAAAAAGMGYFNAGYPTTGEMPMYANPTSVYSNDSVSQQESDSKKSGRSSGSSRRTSGKNERYHPYEQLLEKEWFLGQVQNTLQDKVCTSECANTVI</sequence>
<proteinExistence type="predicted"/>
<dbReference type="PANTHER" id="PTHR48032:SF6">
    <property type="entry name" value="RNA-BINDING (RRM_RBD_RNP MOTIFS) FAMILY PROTEIN"/>
    <property type="match status" value="1"/>
</dbReference>
<dbReference type="Pfam" id="PF00076">
    <property type="entry name" value="RRM_1"/>
    <property type="match status" value="2"/>
</dbReference>
<dbReference type="InterPro" id="IPR035979">
    <property type="entry name" value="RBD_domain_sf"/>
</dbReference>
<organism evidence="6 7">
    <name type="scientific">Galdieria yellowstonensis</name>
    <dbReference type="NCBI Taxonomy" id="3028027"/>
    <lineage>
        <taxon>Eukaryota</taxon>
        <taxon>Rhodophyta</taxon>
        <taxon>Bangiophyceae</taxon>
        <taxon>Galdieriales</taxon>
        <taxon>Galdieriaceae</taxon>
        <taxon>Galdieria</taxon>
    </lineage>
</organism>
<reference evidence="6 7" key="1">
    <citation type="submission" date="2022-07" db="EMBL/GenBank/DDBJ databases">
        <title>Genome-wide signatures of adaptation to extreme environments.</title>
        <authorList>
            <person name="Cho C.H."/>
            <person name="Yoon H.S."/>
        </authorList>
    </citation>
    <scope>NUCLEOTIDE SEQUENCE [LARGE SCALE GENOMIC DNA]</scope>
    <source>
        <strain evidence="6 7">108.79 E11</strain>
    </source>
</reference>
<feature type="domain" description="RRM" evidence="5">
    <location>
        <begin position="51"/>
        <end position="127"/>
    </location>
</feature>
<dbReference type="PROSITE" id="PS50102">
    <property type="entry name" value="RRM"/>
    <property type="match status" value="2"/>
</dbReference>
<dbReference type="PANTHER" id="PTHR48032">
    <property type="entry name" value="RNA-BINDING PROTEIN MUSASHI HOMOLOG RBP6"/>
    <property type="match status" value="1"/>
</dbReference>
<evidence type="ECO:0000256" key="2">
    <source>
        <dbReference type="ARBA" id="ARBA00022884"/>
    </source>
</evidence>
<comment type="caution">
    <text evidence="6">The sequence shown here is derived from an EMBL/GenBank/DDBJ whole genome shotgun (WGS) entry which is preliminary data.</text>
</comment>
<feature type="region of interest" description="Disordered" evidence="4">
    <location>
        <begin position="330"/>
        <end position="364"/>
    </location>
</feature>
<evidence type="ECO:0000259" key="5">
    <source>
        <dbReference type="PROSITE" id="PS50102"/>
    </source>
</evidence>
<dbReference type="AlphaFoldDB" id="A0AAV9IEV0"/>
<feature type="compositionally biased region" description="Polar residues" evidence="4">
    <location>
        <begin position="22"/>
        <end position="31"/>
    </location>
</feature>
<keyword evidence="1" id="KW-0677">Repeat</keyword>
<keyword evidence="2 3" id="KW-0694">RNA-binding</keyword>
<evidence type="ECO:0000313" key="7">
    <source>
        <dbReference type="Proteomes" id="UP001300502"/>
    </source>
</evidence>
<evidence type="ECO:0000256" key="3">
    <source>
        <dbReference type="PROSITE-ProRule" id="PRU00176"/>
    </source>
</evidence>
<evidence type="ECO:0000256" key="4">
    <source>
        <dbReference type="SAM" id="MobiDB-lite"/>
    </source>
</evidence>
<feature type="compositionally biased region" description="Low complexity" evidence="4">
    <location>
        <begin position="1"/>
        <end position="21"/>
    </location>
</feature>
<dbReference type="InterPro" id="IPR000504">
    <property type="entry name" value="RRM_dom"/>
</dbReference>
<dbReference type="GO" id="GO:0003729">
    <property type="term" value="F:mRNA binding"/>
    <property type="evidence" value="ECO:0007669"/>
    <property type="project" value="TreeGrafter"/>
</dbReference>
<dbReference type="SUPFAM" id="SSF54928">
    <property type="entry name" value="RNA-binding domain, RBD"/>
    <property type="match status" value="2"/>
</dbReference>
<dbReference type="CDD" id="cd12325">
    <property type="entry name" value="RRM1_hnRNPA_hnRNPD_like"/>
    <property type="match status" value="1"/>
</dbReference>
<dbReference type="InterPro" id="IPR012677">
    <property type="entry name" value="Nucleotide-bd_a/b_plait_sf"/>
</dbReference>
<keyword evidence="7" id="KW-1185">Reference proteome</keyword>
<dbReference type="Proteomes" id="UP001300502">
    <property type="component" value="Unassembled WGS sequence"/>
</dbReference>
<feature type="domain" description="RRM" evidence="5">
    <location>
        <begin position="142"/>
        <end position="219"/>
    </location>
</feature>
<feature type="region of interest" description="Disordered" evidence="4">
    <location>
        <begin position="1"/>
        <end position="51"/>
    </location>
</feature>
<dbReference type="SMART" id="SM00360">
    <property type="entry name" value="RRM"/>
    <property type="match status" value="2"/>
</dbReference>
<dbReference type="FunFam" id="3.30.70.330:FF:000040">
    <property type="entry name" value="Heterogeneous nuclear ribonucleoprotein A2/B1"/>
    <property type="match status" value="1"/>
</dbReference>
<dbReference type="EMBL" id="JANCYU010000035">
    <property type="protein sequence ID" value="KAK4525922.1"/>
    <property type="molecule type" value="Genomic_DNA"/>
</dbReference>
<evidence type="ECO:0000313" key="6">
    <source>
        <dbReference type="EMBL" id="KAK4525922.1"/>
    </source>
</evidence>
<protein>
    <recommendedName>
        <fullName evidence="5">RRM domain-containing protein</fullName>
    </recommendedName>
</protein>
<feature type="compositionally biased region" description="Polar residues" evidence="4">
    <location>
        <begin position="330"/>
        <end position="341"/>
    </location>
</feature>